<evidence type="ECO:0000313" key="2">
    <source>
        <dbReference type="EMBL" id="MCM1982326.1"/>
    </source>
</evidence>
<reference evidence="2 3" key="1">
    <citation type="journal article" date="2015" name="Genome Announc.">
        <title>Draft Genome Sequence of Filamentous Marine Cyanobacterium Lyngbya confervoides Strain BDU141951.</title>
        <authorList>
            <person name="Chandrababunaidu M.M."/>
            <person name="Sen D."/>
            <person name="Tripathy S."/>
        </authorList>
    </citation>
    <scope>NUCLEOTIDE SEQUENCE [LARGE SCALE GENOMIC DNA]</scope>
    <source>
        <strain evidence="2 3">BDU141951</strain>
    </source>
</reference>
<name>A0ABD4T0M7_9CYAN</name>
<evidence type="ECO:0000313" key="3">
    <source>
        <dbReference type="Proteomes" id="UP000031561"/>
    </source>
</evidence>
<protein>
    <submittedName>
        <fullName evidence="2">Uncharacterized protein</fullName>
    </submittedName>
</protein>
<keyword evidence="3" id="KW-1185">Reference proteome</keyword>
<feature type="signal peptide" evidence="1">
    <location>
        <begin position="1"/>
        <end position="26"/>
    </location>
</feature>
<sequence>MNTARLVKIASLSTLFAGALTLPALAGSTYVENDYSIRNIYKGRNTTNVNIDTNYKFDRHAVSKSTKDGTTWTETKQKSSGHVDGLWQEQSFREVDDFEISATSKSTETGWGSTKEKVRVHDTYNYNGIDKTHRVTSGFDF</sequence>
<gene>
    <name evidence="2" type="ORF">QQ91_0005725</name>
</gene>
<dbReference type="RefSeq" id="WP_166280968.1">
    <property type="nucleotide sequence ID" value="NZ_JTHE03000037.1"/>
</dbReference>
<comment type="caution">
    <text evidence="2">The sequence shown here is derived from an EMBL/GenBank/DDBJ whole genome shotgun (WGS) entry which is preliminary data.</text>
</comment>
<evidence type="ECO:0000256" key="1">
    <source>
        <dbReference type="SAM" id="SignalP"/>
    </source>
</evidence>
<keyword evidence="1" id="KW-0732">Signal</keyword>
<accession>A0ABD4T0M7</accession>
<organism evidence="2 3">
    <name type="scientific">Lyngbya confervoides BDU141951</name>
    <dbReference type="NCBI Taxonomy" id="1574623"/>
    <lineage>
        <taxon>Bacteria</taxon>
        <taxon>Bacillati</taxon>
        <taxon>Cyanobacteriota</taxon>
        <taxon>Cyanophyceae</taxon>
        <taxon>Oscillatoriophycideae</taxon>
        <taxon>Oscillatoriales</taxon>
        <taxon>Microcoleaceae</taxon>
        <taxon>Lyngbya</taxon>
    </lineage>
</organism>
<proteinExistence type="predicted"/>
<feature type="chain" id="PRO_5044827299" evidence="1">
    <location>
        <begin position="27"/>
        <end position="141"/>
    </location>
</feature>
<dbReference type="AlphaFoldDB" id="A0ABD4T0M7"/>
<dbReference type="EMBL" id="JTHE03000037">
    <property type="protein sequence ID" value="MCM1982326.1"/>
    <property type="molecule type" value="Genomic_DNA"/>
</dbReference>
<dbReference type="Proteomes" id="UP000031561">
    <property type="component" value="Unassembled WGS sequence"/>
</dbReference>